<proteinExistence type="predicted"/>
<sequence>MRVASLGHSPTQGTVIGKAPPGFVLRHRGQKKTGTMLVGVVPPFSMVGTNRVGQQANSRQLMYIHLWRLGLSRWVFNHSTSSLDGRVANLIDSGPLLVTGCRTSNTRGEKILVLVPRVESDLSICDPFDCGPGETRMVIDRNIQCDPCVVTLE</sequence>
<accession>A0ABQ9ZU93</accession>
<comment type="caution">
    <text evidence="2">The sequence shown here is derived from an EMBL/GenBank/DDBJ whole genome shotgun (WGS) entry which is preliminary data.</text>
</comment>
<gene>
    <name evidence="2" type="ORF">OUZ56_031265</name>
</gene>
<dbReference type="Proteomes" id="UP001234178">
    <property type="component" value="Unassembled WGS sequence"/>
</dbReference>
<name>A0ABQ9ZU93_9CRUS</name>
<evidence type="ECO:0000313" key="3">
    <source>
        <dbReference type="Proteomes" id="UP001234178"/>
    </source>
</evidence>
<evidence type="ECO:0000256" key="1">
    <source>
        <dbReference type="SAM" id="MobiDB-lite"/>
    </source>
</evidence>
<organism evidence="2 3">
    <name type="scientific">Daphnia magna</name>
    <dbReference type="NCBI Taxonomy" id="35525"/>
    <lineage>
        <taxon>Eukaryota</taxon>
        <taxon>Metazoa</taxon>
        <taxon>Ecdysozoa</taxon>
        <taxon>Arthropoda</taxon>
        <taxon>Crustacea</taxon>
        <taxon>Branchiopoda</taxon>
        <taxon>Diplostraca</taxon>
        <taxon>Cladocera</taxon>
        <taxon>Anomopoda</taxon>
        <taxon>Daphniidae</taxon>
        <taxon>Daphnia</taxon>
    </lineage>
</organism>
<keyword evidence="3" id="KW-1185">Reference proteome</keyword>
<evidence type="ECO:0000313" key="2">
    <source>
        <dbReference type="EMBL" id="KAK4016316.1"/>
    </source>
</evidence>
<feature type="region of interest" description="Disordered" evidence="1">
    <location>
        <begin position="1"/>
        <end position="20"/>
    </location>
</feature>
<reference evidence="2 3" key="1">
    <citation type="journal article" date="2023" name="Nucleic Acids Res.">
        <title>The hologenome of Daphnia magna reveals possible DNA methylation and microbiome-mediated evolution of the host genome.</title>
        <authorList>
            <person name="Chaturvedi A."/>
            <person name="Li X."/>
            <person name="Dhandapani V."/>
            <person name="Marshall H."/>
            <person name="Kissane S."/>
            <person name="Cuenca-Cambronero M."/>
            <person name="Asole G."/>
            <person name="Calvet F."/>
            <person name="Ruiz-Romero M."/>
            <person name="Marangio P."/>
            <person name="Guigo R."/>
            <person name="Rago D."/>
            <person name="Mirbahai L."/>
            <person name="Eastwood N."/>
            <person name="Colbourne J.K."/>
            <person name="Zhou J."/>
            <person name="Mallon E."/>
            <person name="Orsini L."/>
        </authorList>
    </citation>
    <scope>NUCLEOTIDE SEQUENCE [LARGE SCALE GENOMIC DNA]</scope>
    <source>
        <strain evidence="2">LRV0_1</strain>
    </source>
</reference>
<dbReference type="EMBL" id="JAOYFB010000005">
    <property type="protein sequence ID" value="KAK4016316.1"/>
    <property type="molecule type" value="Genomic_DNA"/>
</dbReference>
<protein>
    <submittedName>
        <fullName evidence="2">Uncharacterized protein</fullName>
    </submittedName>
</protein>